<evidence type="ECO:0000256" key="7">
    <source>
        <dbReference type="ARBA" id="ARBA00037904"/>
    </source>
</evidence>
<comment type="pathway">
    <text evidence="7">Carotenoid biosynthesis; staphyloxanthin biosynthesis; staphyloxanthin from farnesyl diphosphate: step 4/5.</text>
</comment>
<dbReference type="Pfam" id="PF00535">
    <property type="entry name" value="Glycos_transf_2"/>
    <property type="match status" value="1"/>
</dbReference>
<accession>X5E8J3</accession>
<keyword evidence="12" id="KW-1185">Reference proteome</keyword>
<evidence type="ECO:0000259" key="10">
    <source>
        <dbReference type="Pfam" id="PF00535"/>
    </source>
</evidence>
<evidence type="ECO:0000256" key="3">
    <source>
        <dbReference type="ARBA" id="ARBA00022676"/>
    </source>
</evidence>
<dbReference type="Gene3D" id="3.90.550.10">
    <property type="entry name" value="Spore Coat Polysaccharide Biosynthesis Protein SpsA, Chain A"/>
    <property type="match status" value="1"/>
</dbReference>
<dbReference type="InterPro" id="IPR001173">
    <property type="entry name" value="Glyco_trans_2-like"/>
</dbReference>
<organism evidence="11 12">
    <name type="scientific">Corynebacterium glyciniphilum AJ 3170</name>
    <dbReference type="NCBI Taxonomy" id="1404245"/>
    <lineage>
        <taxon>Bacteria</taxon>
        <taxon>Bacillati</taxon>
        <taxon>Actinomycetota</taxon>
        <taxon>Actinomycetes</taxon>
        <taxon>Mycobacteriales</taxon>
        <taxon>Corynebacteriaceae</taxon>
        <taxon>Corynebacterium</taxon>
    </lineage>
</organism>
<evidence type="ECO:0000256" key="6">
    <source>
        <dbReference type="ARBA" id="ARBA00037281"/>
    </source>
</evidence>
<evidence type="ECO:0000256" key="8">
    <source>
        <dbReference type="ARBA" id="ARBA00038120"/>
    </source>
</evidence>
<name>X5E8J3_9CORY</name>
<comment type="similarity">
    <text evidence="8">Belongs to the glycosyltransferase 2 family. CrtQ subfamily.</text>
</comment>
<dbReference type="GO" id="GO:0005886">
    <property type="term" value="C:plasma membrane"/>
    <property type="evidence" value="ECO:0007669"/>
    <property type="project" value="UniProtKB-SubCell"/>
</dbReference>
<keyword evidence="5" id="KW-0472">Membrane</keyword>
<evidence type="ECO:0000256" key="4">
    <source>
        <dbReference type="ARBA" id="ARBA00022679"/>
    </source>
</evidence>
<evidence type="ECO:0000313" key="12">
    <source>
        <dbReference type="Proteomes" id="UP000023703"/>
    </source>
</evidence>
<dbReference type="eggNOG" id="COG1215">
    <property type="taxonomic scope" value="Bacteria"/>
</dbReference>
<evidence type="ECO:0000256" key="5">
    <source>
        <dbReference type="ARBA" id="ARBA00023136"/>
    </source>
</evidence>
<dbReference type="RefSeq" id="WP_052539542.1">
    <property type="nucleotide sequence ID" value="NZ_CP006842.1"/>
</dbReference>
<keyword evidence="3" id="KW-0328">Glycosyltransferase</keyword>
<dbReference type="Proteomes" id="UP000023703">
    <property type="component" value="Chromosome"/>
</dbReference>
<evidence type="ECO:0000313" key="11">
    <source>
        <dbReference type="EMBL" id="AHW62991.1"/>
    </source>
</evidence>
<evidence type="ECO:0000256" key="1">
    <source>
        <dbReference type="ARBA" id="ARBA00004236"/>
    </source>
</evidence>
<keyword evidence="2" id="KW-1003">Cell membrane</keyword>
<feature type="domain" description="Glycosyltransferase 2-like" evidence="10">
    <location>
        <begin position="15"/>
        <end position="156"/>
    </location>
</feature>
<gene>
    <name evidence="11" type="ORF">CGLY_02715</name>
</gene>
<dbReference type="STRING" id="1404245.CGLY_02715"/>
<dbReference type="GO" id="GO:0016757">
    <property type="term" value="F:glycosyltransferase activity"/>
    <property type="evidence" value="ECO:0007669"/>
    <property type="project" value="UniProtKB-KW"/>
</dbReference>
<reference evidence="11 12" key="1">
    <citation type="journal article" date="2015" name="Int. J. Syst. Evol. Microbiol.">
        <title>Revisiting Corynebacterium glyciniphilum (ex Kubota et al., 1972) sp. nov., nom. rev., isolated from putrefied banana.</title>
        <authorList>
            <person name="Al-Dilaimi A."/>
            <person name="Bednarz H."/>
            <person name="Lomker A."/>
            <person name="Niehaus K."/>
            <person name="Kalinowski J."/>
            <person name="Ruckert C."/>
        </authorList>
    </citation>
    <scope>NUCLEOTIDE SEQUENCE [LARGE SCALE GENOMIC DNA]</scope>
    <source>
        <strain evidence="11">AJ 3170</strain>
    </source>
</reference>
<keyword evidence="4" id="KW-0808">Transferase</keyword>
<dbReference type="SUPFAM" id="SSF53448">
    <property type="entry name" value="Nucleotide-diphospho-sugar transferases"/>
    <property type="match status" value="1"/>
</dbReference>
<sequence length="256" mass="27191">MTYAAETSCAVAAMSVIVPVHNEAATVGAAVHAIADAARQVDLPVSLTVVFDRCTDSSEKQVEDVRGCCADLEIRTLSGYFAHIGAVRNAGVADATTWGASTGIALERHWTAHTDADSLVPPQWLSCQRDDADAGHDLVIGTVTPDESPDSETVRLWSARHTLGENHVAVHGANLGVRLDRLLAVGGFAGLPVGEDVATVRLLKDLGVPWTATDRGRVLTSARRTSRVSGGFADYLREMDIQEPRTEPTGEPTVET</sequence>
<dbReference type="PANTHER" id="PTHR43646">
    <property type="entry name" value="GLYCOSYLTRANSFERASE"/>
    <property type="match status" value="1"/>
</dbReference>
<proteinExistence type="inferred from homology"/>
<comment type="function">
    <text evidence="6">Catalyzes the glycosylation of 4,4'-diaponeurosporenoate, i.e. the esterification of glucose at the C1'' position with the carboxyl group of 4,4'-diaponeurosporenic acid, to form glycosyl-4,4'-diaponeurosporenoate. This is a step in the biosynthesis of staphyloxanthin, an orange pigment present in most staphylococci strains.</text>
</comment>
<evidence type="ECO:0000256" key="2">
    <source>
        <dbReference type="ARBA" id="ARBA00022475"/>
    </source>
</evidence>
<dbReference type="InterPro" id="IPR029044">
    <property type="entry name" value="Nucleotide-diphossugar_trans"/>
</dbReference>
<evidence type="ECO:0000256" key="9">
    <source>
        <dbReference type="ARBA" id="ARBA00040345"/>
    </source>
</evidence>
<dbReference type="PANTHER" id="PTHR43646:SF2">
    <property type="entry name" value="GLYCOSYLTRANSFERASE 2-LIKE DOMAIN-CONTAINING PROTEIN"/>
    <property type="match status" value="1"/>
</dbReference>
<dbReference type="OrthoDB" id="9777873at2"/>
<comment type="subcellular location">
    <subcellularLocation>
        <location evidence="1">Cell membrane</location>
    </subcellularLocation>
</comment>
<dbReference type="AlphaFoldDB" id="X5E8J3"/>
<dbReference type="EMBL" id="CP006842">
    <property type="protein sequence ID" value="AHW62991.1"/>
    <property type="molecule type" value="Genomic_DNA"/>
</dbReference>
<dbReference type="KEGG" id="cgy:CGLY_02715"/>
<protein>
    <recommendedName>
        <fullName evidence="9">4,4'-diaponeurosporenoate glycosyltransferase</fullName>
    </recommendedName>
</protein>
<dbReference type="HOGENOM" id="CLU_025996_17_1_11"/>